<dbReference type="EMBL" id="JAWDJR010000012">
    <property type="protein sequence ID" value="KAK9965419.1"/>
    <property type="molecule type" value="Genomic_DNA"/>
</dbReference>
<evidence type="ECO:0000313" key="3">
    <source>
        <dbReference type="Proteomes" id="UP001479290"/>
    </source>
</evidence>
<evidence type="ECO:0000256" key="1">
    <source>
        <dbReference type="SAM" id="MobiDB-lite"/>
    </source>
</evidence>
<dbReference type="AlphaFoldDB" id="A0AAW1ZYJ8"/>
<evidence type="ECO:0000313" key="2">
    <source>
        <dbReference type="EMBL" id="KAK9965419.1"/>
    </source>
</evidence>
<protein>
    <submittedName>
        <fullName evidence="2">Uncharacterized protein</fullName>
    </submittedName>
</protein>
<feature type="compositionally biased region" description="Basic and acidic residues" evidence="1">
    <location>
        <begin position="85"/>
        <end position="94"/>
    </location>
</feature>
<comment type="caution">
    <text evidence="2">The sequence shown here is derived from an EMBL/GenBank/DDBJ whole genome shotgun (WGS) entry which is preliminary data.</text>
</comment>
<gene>
    <name evidence="2" type="ORF">ABG768_004512</name>
</gene>
<dbReference type="Proteomes" id="UP001479290">
    <property type="component" value="Unassembled WGS sequence"/>
</dbReference>
<accession>A0AAW1ZYJ8</accession>
<keyword evidence="3" id="KW-1185">Reference proteome</keyword>
<name>A0AAW1ZYJ8_CULAL</name>
<feature type="compositionally biased region" description="Polar residues" evidence="1">
    <location>
        <begin position="21"/>
        <end position="37"/>
    </location>
</feature>
<proteinExistence type="predicted"/>
<sequence length="94" mass="10658">MELHKPTGVPRIPRANPDASWKSNNLEMTNSGSNQALVTRDRPESKARYSDYEEDASYRGQVPPVYSGHGGKGVENGGVQNPYFRQDDDRMRRY</sequence>
<feature type="region of interest" description="Disordered" evidence="1">
    <location>
        <begin position="1"/>
        <end position="94"/>
    </location>
</feature>
<feature type="compositionally biased region" description="Basic and acidic residues" evidence="1">
    <location>
        <begin position="39"/>
        <end position="51"/>
    </location>
</feature>
<reference evidence="2 3" key="1">
    <citation type="submission" date="2024-05" db="EMBL/GenBank/DDBJ databases">
        <title>A high-quality chromosomal-level genome assembly of Topmouth culter (Culter alburnus).</title>
        <authorList>
            <person name="Zhao H."/>
        </authorList>
    </citation>
    <scope>NUCLEOTIDE SEQUENCE [LARGE SCALE GENOMIC DNA]</scope>
    <source>
        <strain evidence="2">CATC2023</strain>
        <tissue evidence="2">Muscle</tissue>
    </source>
</reference>
<organism evidence="2 3">
    <name type="scientific">Culter alburnus</name>
    <name type="common">Topmouth culter</name>
    <dbReference type="NCBI Taxonomy" id="194366"/>
    <lineage>
        <taxon>Eukaryota</taxon>
        <taxon>Metazoa</taxon>
        <taxon>Chordata</taxon>
        <taxon>Craniata</taxon>
        <taxon>Vertebrata</taxon>
        <taxon>Euteleostomi</taxon>
        <taxon>Actinopterygii</taxon>
        <taxon>Neopterygii</taxon>
        <taxon>Teleostei</taxon>
        <taxon>Ostariophysi</taxon>
        <taxon>Cypriniformes</taxon>
        <taxon>Xenocyprididae</taxon>
        <taxon>Xenocypridinae</taxon>
        <taxon>Culter</taxon>
    </lineage>
</organism>